<sequence>MAAPSKRPEIIALSQDLRGIPQCEEYERMIFGMIHNEPEPNPKARSNPNTPKLLDARHRCRRLARAYNGFDTTTIPSSQIFEARLALLR</sequence>
<evidence type="ECO:0000313" key="1">
    <source>
        <dbReference type="EMBL" id="RAH66732.1"/>
    </source>
</evidence>
<keyword evidence="2" id="KW-1185">Reference proteome</keyword>
<organism evidence="1 2">
    <name type="scientific">Aspergillus aculeatinus CBS 121060</name>
    <dbReference type="NCBI Taxonomy" id="1448322"/>
    <lineage>
        <taxon>Eukaryota</taxon>
        <taxon>Fungi</taxon>
        <taxon>Dikarya</taxon>
        <taxon>Ascomycota</taxon>
        <taxon>Pezizomycotina</taxon>
        <taxon>Eurotiomycetes</taxon>
        <taxon>Eurotiomycetidae</taxon>
        <taxon>Eurotiales</taxon>
        <taxon>Aspergillaceae</taxon>
        <taxon>Aspergillus</taxon>
        <taxon>Aspergillus subgen. Circumdati</taxon>
    </lineage>
</organism>
<gene>
    <name evidence="1" type="ORF">BO66DRAFT_441856</name>
</gene>
<dbReference type="EMBL" id="KZ824980">
    <property type="protein sequence ID" value="RAH66732.1"/>
    <property type="molecule type" value="Genomic_DNA"/>
</dbReference>
<proteinExistence type="predicted"/>
<accession>A0ACD1GZM9</accession>
<protein>
    <submittedName>
        <fullName evidence="1">Uncharacterized protein</fullName>
    </submittedName>
</protein>
<dbReference type="Proteomes" id="UP000249661">
    <property type="component" value="Unassembled WGS sequence"/>
</dbReference>
<reference evidence="1" key="1">
    <citation type="submission" date="2018-02" db="EMBL/GenBank/DDBJ databases">
        <title>The genomes of Aspergillus section Nigri reveals drivers in fungal speciation.</title>
        <authorList>
            <consortium name="DOE Joint Genome Institute"/>
            <person name="Vesth T.C."/>
            <person name="Nybo J."/>
            <person name="Theobald S."/>
            <person name="Brandl J."/>
            <person name="Frisvad J.C."/>
            <person name="Nielsen K.F."/>
            <person name="Lyhne E.K."/>
            <person name="Kogle M.E."/>
            <person name="Kuo A."/>
            <person name="Riley R."/>
            <person name="Clum A."/>
            <person name="Nolan M."/>
            <person name="Lipzen A."/>
            <person name="Salamov A."/>
            <person name="Henrissat B."/>
            <person name="Wiebenga A."/>
            <person name="De vries R.P."/>
            <person name="Grigoriev I.V."/>
            <person name="Mortensen U.H."/>
            <person name="Andersen M.R."/>
            <person name="Baker S.E."/>
        </authorList>
    </citation>
    <scope>NUCLEOTIDE SEQUENCE</scope>
    <source>
        <strain evidence="1">CBS 121060</strain>
    </source>
</reference>
<name>A0ACD1GZM9_9EURO</name>
<evidence type="ECO:0000313" key="2">
    <source>
        <dbReference type="Proteomes" id="UP000249661"/>
    </source>
</evidence>